<dbReference type="InterPro" id="IPR014756">
    <property type="entry name" value="Ig_E-set"/>
</dbReference>
<dbReference type="EMBL" id="JARIHO010000009">
    <property type="protein sequence ID" value="KAJ7355908.1"/>
    <property type="molecule type" value="Genomic_DNA"/>
</dbReference>
<name>A0AAD7EYH2_9AGAR</name>
<organism evidence="4 5">
    <name type="scientific">Mycena albidolilacea</name>
    <dbReference type="NCBI Taxonomy" id="1033008"/>
    <lineage>
        <taxon>Eukaryota</taxon>
        <taxon>Fungi</taxon>
        <taxon>Dikarya</taxon>
        <taxon>Basidiomycota</taxon>
        <taxon>Agaricomycotina</taxon>
        <taxon>Agaricomycetes</taxon>
        <taxon>Agaricomycetidae</taxon>
        <taxon>Agaricales</taxon>
        <taxon>Marasmiineae</taxon>
        <taxon>Mycenaceae</taxon>
        <taxon>Mycena</taxon>
    </lineage>
</organism>
<proteinExistence type="predicted"/>
<dbReference type="SUPFAM" id="SSF50965">
    <property type="entry name" value="Galactose oxidase, central domain"/>
    <property type="match status" value="1"/>
</dbReference>
<dbReference type="InterPro" id="IPR011043">
    <property type="entry name" value="Gal_Oxase/kelch_b-propeller"/>
</dbReference>
<evidence type="ECO:0000313" key="4">
    <source>
        <dbReference type="EMBL" id="KAJ7355908.1"/>
    </source>
</evidence>
<accession>A0AAD7EYH2</accession>
<evidence type="ECO:0000313" key="5">
    <source>
        <dbReference type="Proteomes" id="UP001218218"/>
    </source>
</evidence>
<dbReference type="Pfam" id="PF09118">
    <property type="entry name" value="GO-like_E_set"/>
    <property type="match status" value="1"/>
</dbReference>
<keyword evidence="5" id="KW-1185">Reference proteome</keyword>
<dbReference type="PANTHER" id="PTHR32208:SF96">
    <property type="entry name" value="GLYOXAL OXIDASE"/>
    <property type="match status" value="1"/>
</dbReference>
<sequence>MKRLAMDGTGWLPRHSLFDLKSGLFVEAWLLTLGNSGESGIGHSPTSQKSTTTHRLLPEKMPHLNPFKPLPCTGGAGSWLNRFFLGCWYKAAAHLAVVANPAMRNLLSLLLVLAGVGAQRPIQWTFVQNGTSGVIPVELITISPTLMLMYDRADGNPLLLPNGERAWAALWDLETNTPTPLSSTTDTFCAGGAFISNGTLVSVAGQPLETPGQPPADGRMGIRLFGPCTSPTGEDCTVFEDPEHIHLAVTRWYPTGLRIPDGSLMIIGGSNINTFYNTGPTTENSIEFFPSRPGEAGTVRPSQFLHDAEPVNMFPRSFVLPSGKVFVIANNITMIYDIEANTETRLPDLPNGVRVANPFDGTGQLLPLSPPLYEPTVLVCGGSATDDRRPTTNLTTKDPATNQCSRITLTPAGVAKGWEVERMPETRILMESVMLPTGDVLLINGAKTGYSGYPSVSDANATSSNAANPALRPILYRTTFPAGQRITQDGLASSNIPRMYHSTASLTPKGNVMVSGSNPQPAVALPPTTFPTEFRVEYFNPDFITKNAPRPVIHSAPTQILFNQRATLKVTIPPNLLFGQIKVSLIDMGYATHAQHANSRLVFLEHTLVGNTLTVTAPPNGNIFPPAPAWLFLVADGVHSEGVQVMVGDGGDPPRAAQGVKIHVTSL</sequence>
<dbReference type="Gene3D" id="2.130.10.80">
    <property type="entry name" value="Galactose oxidase/kelch, beta-propeller"/>
    <property type="match status" value="1"/>
</dbReference>
<reference evidence="4" key="1">
    <citation type="submission" date="2023-03" db="EMBL/GenBank/DDBJ databases">
        <title>Massive genome expansion in bonnet fungi (Mycena s.s.) driven by repeated elements and novel gene families across ecological guilds.</title>
        <authorList>
            <consortium name="Lawrence Berkeley National Laboratory"/>
            <person name="Harder C.B."/>
            <person name="Miyauchi S."/>
            <person name="Viragh M."/>
            <person name="Kuo A."/>
            <person name="Thoen E."/>
            <person name="Andreopoulos B."/>
            <person name="Lu D."/>
            <person name="Skrede I."/>
            <person name="Drula E."/>
            <person name="Henrissat B."/>
            <person name="Morin E."/>
            <person name="Kohler A."/>
            <person name="Barry K."/>
            <person name="LaButti K."/>
            <person name="Morin E."/>
            <person name="Salamov A."/>
            <person name="Lipzen A."/>
            <person name="Mereny Z."/>
            <person name="Hegedus B."/>
            <person name="Baldrian P."/>
            <person name="Stursova M."/>
            <person name="Weitz H."/>
            <person name="Taylor A."/>
            <person name="Grigoriev I.V."/>
            <person name="Nagy L.G."/>
            <person name="Martin F."/>
            <person name="Kauserud H."/>
        </authorList>
    </citation>
    <scope>NUCLEOTIDE SEQUENCE</scope>
    <source>
        <strain evidence="4">CBHHK002</strain>
    </source>
</reference>
<dbReference type="InterPro" id="IPR015202">
    <property type="entry name" value="GO-like_E_set"/>
</dbReference>
<comment type="caution">
    <text evidence="4">The sequence shown here is derived from an EMBL/GenBank/DDBJ whole genome shotgun (WGS) entry which is preliminary data.</text>
</comment>
<dbReference type="Pfam" id="PF07250">
    <property type="entry name" value="Glyoxal_oxid_N"/>
    <property type="match status" value="1"/>
</dbReference>
<dbReference type="Gene3D" id="2.60.40.10">
    <property type="entry name" value="Immunoglobulins"/>
    <property type="match status" value="1"/>
</dbReference>
<dbReference type="Proteomes" id="UP001218218">
    <property type="component" value="Unassembled WGS sequence"/>
</dbReference>
<evidence type="ECO:0000259" key="3">
    <source>
        <dbReference type="Pfam" id="PF09118"/>
    </source>
</evidence>
<dbReference type="AlphaFoldDB" id="A0AAD7EYH2"/>
<dbReference type="InterPro" id="IPR013783">
    <property type="entry name" value="Ig-like_fold"/>
</dbReference>
<dbReference type="SUPFAM" id="SSF81296">
    <property type="entry name" value="E set domains"/>
    <property type="match status" value="1"/>
</dbReference>
<feature type="domain" description="Galactose oxidase-like Early set" evidence="3">
    <location>
        <begin position="550"/>
        <end position="647"/>
    </location>
</feature>
<evidence type="ECO:0000259" key="2">
    <source>
        <dbReference type="Pfam" id="PF07250"/>
    </source>
</evidence>
<dbReference type="PANTHER" id="PTHR32208">
    <property type="entry name" value="SECRETED PROTEIN-RELATED"/>
    <property type="match status" value="1"/>
</dbReference>
<protein>
    <submittedName>
        <fullName evidence="4">Glyoxal oxidase N-terminus-domain-containing protein</fullName>
    </submittedName>
</protein>
<gene>
    <name evidence="4" type="ORF">DFH08DRAFT_853887</name>
</gene>
<evidence type="ECO:0000256" key="1">
    <source>
        <dbReference type="ARBA" id="ARBA00022729"/>
    </source>
</evidence>
<keyword evidence="1" id="KW-0732">Signal</keyword>
<dbReference type="InterPro" id="IPR037293">
    <property type="entry name" value="Gal_Oxidase_central_sf"/>
</dbReference>
<dbReference type="InterPro" id="IPR009880">
    <property type="entry name" value="Glyoxal_oxidase_N"/>
</dbReference>
<dbReference type="CDD" id="cd02851">
    <property type="entry name" value="E_set_GO_C"/>
    <property type="match status" value="1"/>
</dbReference>
<feature type="domain" description="Glyoxal oxidase N-terminal" evidence="2">
    <location>
        <begin position="166"/>
        <end position="543"/>
    </location>
</feature>